<evidence type="ECO:0000256" key="1">
    <source>
        <dbReference type="SAM" id="Phobius"/>
    </source>
</evidence>
<protein>
    <submittedName>
        <fullName evidence="3">DUF2062 domain-containing protein</fullName>
    </submittedName>
</protein>
<dbReference type="PANTHER" id="PTHR35102:SF1">
    <property type="entry name" value="E3 UBIQUITIN-PROTEIN LIGASE"/>
    <property type="match status" value="1"/>
</dbReference>
<keyword evidence="1" id="KW-0472">Membrane</keyword>
<gene>
    <name evidence="3" type="ORF">K1X11_010385</name>
</gene>
<organism evidence="3 4">
    <name type="scientific">Actomonas aquatica</name>
    <dbReference type="NCBI Taxonomy" id="2866162"/>
    <lineage>
        <taxon>Bacteria</taxon>
        <taxon>Pseudomonadati</taxon>
        <taxon>Verrucomicrobiota</taxon>
        <taxon>Opitutia</taxon>
        <taxon>Opitutales</taxon>
        <taxon>Opitutaceae</taxon>
        <taxon>Actomonas</taxon>
    </lineage>
</organism>
<feature type="domain" description="DUF2062" evidence="2">
    <location>
        <begin position="32"/>
        <end position="169"/>
    </location>
</feature>
<evidence type="ECO:0000313" key="3">
    <source>
        <dbReference type="EMBL" id="WRQ89813.1"/>
    </source>
</evidence>
<name>A0ABZ1CF09_9BACT</name>
<dbReference type="Pfam" id="PF09835">
    <property type="entry name" value="DUF2062"/>
    <property type="match status" value="1"/>
</dbReference>
<feature type="transmembrane region" description="Helical" evidence="1">
    <location>
        <begin position="136"/>
        <end position="160"/>
    </location>
</feature>
<accession>A0ABZ1CF09</accession>
<proteinExistence type="predicted"/>
<evidence type="ECO:0000313" key="4">
    <source>
        <dbReference type="Proteomes" id="UP000738431"/>
    </source>
</evidence>
<sequence>MSADAGSSSAATADSSSAPRRSFWQRRLVDPIKRQLTQGVTPRKITFTLAVSTVCSLFPFLGFTWLLNLFVGLPLRLNQPIMQTLNQLLTPVHVPMIVVYVRLGELIWGSEEQAFSVVDMVQNFADLTFGEFLEKFGWAGVHAFTAWFISIPLLFAVVYFPLRPVIDRLADLNREPDAA</sequence>
<dbReference type="Proteomes" id="UP000738431">
    <property type="component" value="Chromosome"/>
</dbReference>
<keyword evidence="1" id="KW-0812">Transmembrane</keyword>
<dbReference type="InterPro" id="IPR018639">
    <property type="entry name" value="DUF2062"/>
</dbReference>
<evidence type="ECO:0000259" key="2">
    <source>
        <dbReference type="Pfam" id="PF09835"/>
    </source>
</evidence>
<dbReference type="RefSeq" id="WP_221032270.1">
    <property type="nucleotide sequence ID" value="NZ_CP139781.1"/>
</dbReference>
<keyword evidence="1" id="KW-1133">Transmembrane helix</keyword>
<feature type="transmembrane region" description="Helical" evidence="1">
    <location>
        <begin position="45"/>
        <end position="67"/>
    </location>
</feature>
<dbReference type="EMBL" id="CP139781">
    <property type="protein sequence ID" value="WRQ89813.1"/>
    <property type="molecule type" value="Genomic_DNA"/>
</dbReference>
<reference evidence="3 4" key="1">
    <citation type="submission" date="2023-12" db="EMBL/GenBank/DDBJ databases">
        <title>Description of an unclassified Opitutus bacterium of Verrucomicrobiota.</title>
        <authorList>
            <person name="Zhang D.-F."/>
        </authorList>
    </citation>
    <scope>NUCLEOTIDE SEQUENCE [LARGE SCALE GENOMIC DNA]</scope>
    <source>
        <strain evidence="3 4">WL0086</strain>
    </source>
</reference>
<keyword evidence="4" id="KW-1185">Reference proteome</keyword>
<dbReference type="PANTHER" id="PTHR35102">
    <property type="entry name" value="E3 UBIQUITIN-PROTEIN LIGASE"/>
    <property type="match status" value="1"/>
</dbReference>